<feature type="chain" id="PRO_5046125766" evidence="12">
    <location>
        <begin position="19"/>
        <end position="1058"/>
    </location>
</feature>
<evidence type="ECO:0000256" key="2">
    <source>
        <dbReference type="ARBA" id="ARBA00022448"/>
    </source>
</evidence>
<dbReference type="InterPro" id="IPR036942">
    <property type="entry name" value="Beta-barrel_TonB_sf"/>
</dbReference>
<dbReference type="EMBL" id="JBHTJL010000009">
    <property type="protein sequence ID" value="MFD1062266.1"/>
    <property type="molecule type" value="Genomic_DNA"/>
</dbReference>
<comment type="caution">
    <text evidence="15">The sequence shown here is derived from an EMBL/GenBank/DDBJ whole genome shotgun (WGS) entry which is preliminary data.</text>
</comment>
<feature type="domain" description="TonB-dependent receptor-like beta-barrel" evidence="13">
    <location>
        <begin position="427"/>
        <end position="799"/>
    </location>
</feature>
<dbReference type="InterPro" id="IPR023996">
    <property type="entry name" value="TonB-dep_OMP_SusC/RagA"/>
</dbReference>
<dbReference type="RefSeq" id="WP_386127967.1">
    <property type="nucleotide sequence ID" value="NZ_JBHTJL010000009.1"/>
</dbReference>
<keyword evidence="5 12" id="KW-0732">Signal</keyword>
<evidence type="ECO:0000256" key="6">
    <source>
        <dbReference type="ARBA" id="ARBA00023077"/>
    </source>
</evidence>
<dbReference type="InterPro" id="IPR037066">
    <property type="entry name" value="Plug_dom_sf"/>
</dbReference>
<dbReference type="NCBIfam" id="TIGR04056">
    <property type="entry name" value="OMP_RagA_SusC"/>
    <property type="match status" value="1"/>
</dbReference>
<evidence type="ECO:0000256" key="4">
    <source>
        <dbReference type="ARBA" id="ARBA00022692"/>
    </source>
</evidence>
<evidence type="ECO:0000256" key="12">
    <source>
        <dbReference type="SAM" id="SignalP"/>
    </source>
</evidence>
<protein>
    <submittedName>
        <fullName evidence="15">SusC/RagA family TonB-linked outer membrane protein</fullName>
    </submittedName>
</protein>
<dbReference type="SUPFAM" id="SSF56935">
    <property type="entry name" value="Porins"/>
    <property type="match status" value="1"/>
</dbReference>
<evidence type="ECO:0000256" key="5">
    <source>
        <dbReference type="ARBA" id="ARBA00022729"/>
    </source>
</evidence>
<dbReference type="Pfam" id="PF07715">
    <property type="entry name" value="Plug"/>
    <property type="match status" value="1"/>
</dbReference>
<evidence type="ECO:0000256" key="11">
    <source>
        <dbReference type="RuleBase" id="RU003357"/>
    </source>
</evidence>
<organism evidence="15 16">
    <name type="scientific">Winogradskyella litorisediminis</name>
    <dbReference type="NCBI Taxonomy" id="1156618"/>
    <lineage>
        <taxon>Bacteria</taxon>
        <taxon>Pseudomonadati</taxon>
        <taxon>Bacteroidota</taxon>
        <taxon>Flavobacteriia</taxon>
        <taxon>Flavobacteriales</taxon>
        <taxon>Flavobacteriaceae</taxon>
        <taxon>Winogradskyella</taxon>
    </lineage>
</organism>
<feature type="domain" description="TonB-dependent receptor plug" evidence="14">
    <location>
        <begin position="111"/>
        <end position="238"/>
    </location>
</feature>
<dbReference type="InterPro" id="IPR012910">
    <property type="entry name" value="Plug_dom"/>
</dbReference>
<keyword evidence="3 10" id="KW-1134">Transmembrane beta strand</keyword>
<keyword evidence="4 10" id="KW-0812">Transmembrane</keyword>
<comment type="similarity">
    <text evidence="10 11">Belongs to the TonB-dependent receptor family.</text>
</comment>
<feature type="signal peptide" evidence="12">
    <location>
        <begin position="1"/>
        <end position="18"/>
    </location>
</feature>
<keyword evidence="9 10" id="KW-0998">Cell outer membrane</keyword>
<dbReference type="Gene3D" id="2.170.130.10">
    <property type="entry name" value="TonB-dependent receptor, plug domain"/>
    <property type="match status" value="1"/>
</dbReference>
<keyword evidence="7 10" id="KW-0472">Membrane</keyword>
<dbReference type="Proteomes" id="UP001597013">
    <property type="component" value="Unassembled WGS sequence"/>
</dbReference>
<dbReference type="Gene3D" id="2.40.170.20">
    <property type="entry name" value="TonB-dependent receptor, beta-barrel domain"/>
    <property type="match status" value="1"/>
</dbReference>
<evidence type="ECO:0000256" key="9">
    <source>
        <dbReference type="ARBA" id="ARBA00023237"/>
    </source>
</evidence>
<evidence type="ECO:0000256" key="10">
    <source>
        <dbReference type="PROSITE-ProRule" id="PRU01360"/>
    </source>
</evidence>
<name>A0ABW3N3Z5_9FLAO</name>
<keyword evidence="8" id="KW-0675">Receptor</keyword>
<keyword evidence="2 10" id="KW-0813">Transport</keyword>
<dbReference type="SUPFAM" id="SSF49464">
    <property type="entry name" value="Carboxypeptidase regulatory domain-like"/>
    <property type="match status" value="1"/>
</dbReference>
<dbReference type="PROSITE" id="PS52016">
    <property type="entry name" value="TONB_DEPENDENT_REC_3"/>
    <property type="match status" value="1"/>
</dbReference>
<evidence type="ECO:0000256" key="7">
    <source>
        <dbReference type="ARBA" id="ARBA00023136"/>
    </source>
</evidence>
<evidence type="ECO:0000313" key="15">
    <source>
        <dbReference type="EMBL" id="MFD1062266.1"/>
    </source>
</evidence>
<evidence type="ECO:0000259" key="13">
    <source>
        <dbReference type="Pfam" id="PF00593"/>
    </source>
</evidence>
<evidence type="ECO:0000256" key="3">
    <source>
        <dbReference type="ARBA" id="ARBA00022452"/>
    </source>
</evidence>
<dbReference type="Gene3D" id="2.60.40.1120">
    <property type="entry name" value="Carboxypeptidase-like, regulatory domain"/>
    <property type="match status" value="1"/>
</dbReference>
<dbReference type="NCBIfam" id="TIGR04057">
    <property type="entry name" value="SusC_RagA_signa"/>
    <property type="match status" value="1"/>
</dbReference>
<comment type="subcellular location">
    <subcellularLocation>
        <location evidence="1 10">Cell outer membrane</location>
        <topology evidence="1 10">Multi-pass membrane protein</topology>
    </subcellularLocation>
</comment>
<gene>
    <name evidence="15" type="ORF">ACFQ1Q_03330</name>
</gene>
<proteinExistence type="inferred from homology"/>
<sequence>MKQHIFLALLLFSAFSFSQTTIKGTVTDNNNFPLPGASILVKGTTKGEITDIDGKFDLSLEKIPATLVVSYIGFKTKEIVVDKQTELTIKLEEDTATLDEIVIIGYGQVTKEDVTGSVSKIKPKEDAVAQAQTVQDLIQGRAAGVTVSANSFEPGATTSIRIRGINSLTGNTEPLYVIDGIIVDSATEDVLDPLQGGNSSLSSQNGITGVNPRDIASVEILKDASATAIYGSRGANGVVIITTKTGKRGNAKFNYSTTTRSGQVVNEIDVLSTGEYINYFNDVQANNGFSPRFYVYPDGSFAEFSNNEQFMIDNADTIPRLEGVDWSDDTFKSSITTTHRLTASGGSDTGDYYFGLGYVKNEGVVPNAFTKSVDLNIKLNNQLNDKLKLSTKISAFYGDFSASKGTEDLGGNNNNLVRQIISGAPILNLSANFFGLQDDFTENLDGPRAWITDYDDLSTEIRLLGSLGLNYKLSDIFTYDLRVGTDYRNKERKVWYGTSIFRGANVNGEAGIANLSRFRYNIDNTLRFRKRFNKNHNINGTVGVIVDQRFSKQVANTGSGFAVKDLRADGIGNAQVTQPTVLLRENESLLSFLGRFNYTLKNKYLFTATYRADGSSRFAPGNRWGHFPAVALAWKVDKEKWLKKVESLDEFKLRLGWGLTGNQAIPNYRFYTLMTGFNLPPYGDVSNGAQNGLVPAFLANPDLTWETSSQFNAGVDVSLWDRVTFTGDVFYKEVNDLLQNRQIGPSNGFDSVFVNQGTLINQGIELSFSADVIKKDDLNLNVYGNISFIKNKIQDLGIPPAPFGNQTYSAYFGRRISGGTFFKVPANIFIEGQAPGLFFGFQTNGIISDTDQLQNSPSFQGIAPQLGDVRLVDQNGDGNITDADRTIIGDPNPDFTFGFGSTLEYKRVSLSFFFNGVYGNDIANGNLLREAYAGGFNSDNIRTEAYVNAWTPQNPNSTFPRVGYDLAPNTGFTDRIVEDGSFLRLNYITLGYNIPVEDTNFFDSAYVSVSGQNLWLLTNYSGYDPEVNSFAFDPSRQGIDWNSFPNQRSISLSLNLSF</sequence>
<dbReference type="PANTHER" id="PTHR30069">
    <property type="entry name" value="TONB-DEPENDENT OUTER MEMBRANE RECEPTOR"/>
    <property type="match status" value="1"/>
</dbReference>
<evidence type="ECO:0000313" key="16">
    <source>
        <dbReference type="Proteomes" id="UP001597013"/>
    </source>
</evidence>
<evidence type="ECO:0000256" key="1">
    <source>
        <dbReference type="ARBA" id="ARBA00004571"/>
    </source>
</evidence>
<dbReference type="Pfam" id="PF13715">
    <property type="entry name" value="CarbopepD_reg_2"/>
    <property type="match status" value="1"/>
</dbReference>
<dbReference type="InterPro" id="IPR023997">
    <property type="entry name" value="TonB-dep_OMP_SusC/RagA_CS"/>
</dbReference>
<dbReference type="InterPro" id="IPR000531">
    <property type="entry name" value="Beta-barrel_TonB"/>
</dbReference>
<dbReference type="InterPro" id="IPR039426">
    <property type="entry name" value="TonB-dep_rcpt-like"/>
</dbReference>
<accession>A0ABW3N3Z5</accession>
<dbReference type="InterPro" id="IPR008969">
    <property type="entry name" value="CarboxyPept-like_regulatory"/>
</dbReference>
<keyword evidence="16" id="KW-1185">Reference proteome</keyword>
<keyword evidence="6 11" id="KW-0798">TonB box</keyword>
<dbReference type="PANTHER" id="PTHR30069:SF29">
    <property type="entry name" value="HEMOGLOBIN AND HEMOGLOBIN-HAPTOGLOBIN-BINDING PROTEIN 1-RELATED"/>
    <property type="match status" value="1"/>
</dbReference>
<evidence type="ECO:0000259" key="14">
    <source>
        <dbReference type="Pfam" id="PF07715"/>
    </source>
</evidence>
<evidence type="ECO:0000256" key="8">
    <source>
        <dbReference type="ARBA" id="ARBA00023170"/>
    </source>
</evidence>
<reference evidence="16" key="1">
    <citation type="journal article" date="2019" name="Int. J. Syst. Evol. Microbiol.">
        <title>The Global Catalogue of Microorganisms (GCM) 10K type strain sequencing project: providing services to taxonomists for standard genome sequencing and annotation.</title>
        <authorList>
            <consortium name="The Broad Institute Genomics Platform"/>
            <consortium name="The Broad Institute Genome Sequencing Center for Infectious Disease"/>
            <person name="Wu L."/>
            <person name="Ma J."/>
        </authorList>
    </citation>
    <scope>NUCLEOTIDE SEQUENCE [LARGE SCALE GENOMIC DNA]</scope>
    <source>
        <strain evidence="16">CCUG 62215</strain>
    </source>
</reference>
<dbReference type="Pfam" id="PF00593">
    <property type="entry name" value="TonB_dep_Rec_b-barrel"/>
    <property type="match status" value="1"/>
</dbReference>